<feature type="chain" id="PRO_5013957287" description="Hemagglutinin-related protein" evidence="1">
    <location>
        <begin position="30"/>
        <end position="465"/>
    </location>
</feature>
<protein>
    <recommendedName>
        <fullName evidence="4">Hemagglutinin-related protein</fullName>
    </recommendedName>
</protein>
<reference evidence="2 3" key="1">
    <citation type="submission" date="2017-09" db="EMBL/GenBank/DDBJ databases">
        <title>Depth-based differentiation of microbial function through sediment-hosted aquifers and enrichment of novel symbionts in the deep terrestrial subsurface.</title>
        <authorList>
            <person name="Probst A.J."/>
            <person name="Ladd B."/>
            <person name="Jarett J.K."/>
            <person name="Geller-Mcgrath D.E."/>
            <person name="Sieber C.M."/>
            <person name="Emerson J.B."/>
            <person name="Anantharaman K."/>
            <person name="Thomas B.C."/>
            <person name="Malmstrom R."/>
            <person name="Stieglmeier M."/>
            <person name="Klingl A."/>
            <person name="Woyke T."/>
            <person name="Ryan C.M."/>
            <person name="Banfield J.F."/>
        </authorList>
    </citation>
    <scope>NUCLEOTIDE SEQUENCE [LARGE SCALE GENOMIC DNA]</scope>
    <source>
        <strain evidence="2">CG10_big_fil_rev_8_21_14_0_10_50_16</strain>
    </source>
</reference>
<keyword evidence="1" id="KW-0732">Signal</keyword>
<feature type="signal peptide" evidence="1">
    <location>
        <begin position="1"/>
        <end position="29"/>
    </location>
</feature>
<dbReference type="EMBL" id="PCYM01000001">
    <property type="protein sequence ID" value="PIR47944.1"/>
    <property type="molecule type" value="Genomic_DNA"/>
</dbReference>
<dbReference type="AlphaFoldDB" id="A0A2H0RPN1"/>
<name>A0A2H0RPN1_9BACT</name>
<accession>A0A2H0RPN1</accession>
<evidence type="ECO:0008006" key="4">
    <source>
        <dbReference type="Google" id="ProtNLM"/>
    </source>
</evidence>
<gene>
    <name evidence="2" type="ORF">COV06_00900</name>
</gene>
<evidence type="ECO:0000313" key="2">
    <source>
        <dbReference type="EMBL" id="PIR47944.1"/>
    </source>
</evidence>
<proteinExistence type="predicted"/>
<sequence>MSQSKEKKSFRTLGVLCAILLTPVLSVSAAEFDPNFIISDRDMTNKSVMSLDAVQAFLVDKRGALGSYVAQDLDGVSKRASDIIYRVSQEFLLNPRFLLVMLQKEQSLVTDPTPKQGQYDWATGYAVCDACNVNASGVSRYKGFAKQVDSMAQQFRLGYLPALEELGETQTRLAPGRETTIDGRTVTPVNNATAALYTYTPHIEGNQNFWRIWNTWFDTADYPSGTLLRDIQDGSIWLIKFGRRRHIASQAILASFYDPASVIEVDHGTILAYEEGKAIAFPNYSLVRVETGDVYLLVNDSKRRFISLSDIARFGYAPEEVIDAQEADLADYQMGTSISYDTAYPQGAVLQHPETKSLFYVLNGVRHAIVSEDILKARYASWRVRPSTIEELASYSEGAAITFPDGTLVMVDGNPTVYVISDGKRRPIISEDTFLGLGYKWEHIIRTTPASVEVHAPGMLLSITQ</sequence>
<dbReference type="Proteomes" id="UP000230084">
    <property type="component" value="Unassembled WGS sequence"/>
</dbReference>
<evidence type="ECO:0000313" key="3">
    <source>
        <dbReference type="Proteomes" id="UP000230084"/>
    </source>
</evidence>
<organism evidence="2 3">
    <name type="scientific">Candidatus Uhrbacteria bacterium CG10_big_fil_rev_8_21_14_0_10_50_16</name>
    <dbReference type="NCBI Taxonomy" id="1975039"/>
    <lineage>
        <taxon>Bacteria</taxon>
        <taxon>Candidatus Uhriibacteriota</taxon>
    </lineage>
</organism>
<evidence type="ECO:0000256" key="1">
    <source>
        <dbReference type="SAM" id="SignalP"/>
    </source>
</evidence>
<comment type="caution">
    <text evidence="2">The sequence shown here is derived from an EMBL/GenBank/DDBJ whole genome shotgun (WGS) entry which is preliminary data.</text>
</comment>